<feature type="transmembrane region" description="Helical" evidence="1">
    <location>
        <begin position="30"/>
        <end position="50"/>
    </location>
</feature>
<proteinExistence type="predicted"/>
<evidence type="ECO:0000313" key="3">
    <source>
        <dbReference type="Proteomes" id="UP000183656"/>
    </source>
</evidence>
<evidence type="ECO:0000313" key="2">
    <source>
        <dbReference type="EMBL" id="SFU81768.1"/>
    </source>
</evidence>
<dbReference type="RefSeq" id="WP_175537953.1">
    <property type="nucleotide sequence ID" value="NZ_CYIG01000018.1"/>
</dbReference>
<dbReference type="STRING" id="343013.SAMN04489707_102361"/>
<keyword evidence="1" id="KW-0472">Membrane</keyword>
<keyword evidence="1" id="KW-1133">Transmembrane helix</keyword>
<dbReference type="AlphaFoldDB" id="A0A1I7J9D2"/>
<protein>
    <submittedName>
        <fullName evidence="2">Uncharacterized protein</fullName>
    </submittedName>
</protein>
<dbReference type="EMBL" id="FPBX01000023">
    <property type="protein sequence ID" value="SFU81768.1"/>
    <property type="molecule type" value="Genomic_DNA"/>
</dbReference>
<evidence type="ECO:0000256" key="1">
    <source>
        <dbReference type="SAM" id="Phobius"/>
    </source>
</evidence>
<name>A0A1I7J9D2_9BURK</name>
<reference evidence="2 3" key="1">
    <citation type="submission" date="2016-10" db="EMBL/GenBank/DDBJ databases">
        <authorList>
            <person name="de Groot N.N."/>
        </authorList>
    </citation>
    <scope>NUCLEOTIDE SEQUENCE [LARGE SCALE GENOMIC DNA]</scope>
    <source>
        <strain evidence="2 3">R-24608</strain>
    </source>
</reference>
<keyword evidence="1" id="KW-0812">Transmembrane</keyword>
<dbReference type="Proteomes" id="UP000183656">
    <property type="component" value="Unassembled WGS sequence"/>
</dbReference>
<accession>A0A1I7J9D2</accession>
<keyword evidence="3" id="KW-1185">Reference proteome</keyword>
<organism evidence="2 3">
    <name type="scientific">Paenacidovorax caeni</name>
    <dbReference type="NCBI Taxonomy" id="343013"/>
    <lineage>
        <taxon>Bacteria</taxon>
        <taxon>Pseudomonadati</taxon>
        <taxon>Pseudomonadota</taxon>
        <taxon>Betaproteobacteria</taxon>
        <taxon>Burkholderiales</taxon>
        <taxon>Comamonadaceae</taxon>
        <taxon>Paenacidovorax</taxon>
    </lineage>
</organism>
<sequence length="58" mass="5909">MNPILIAFLALGLGAALCIAGVYLLAGLGWALIAGSVPLLVLAAIILRGLQRAQQKPT</sequence>
<gene>
    <name evidence="2" type="ORF">SAMN04489707_102361</name>
</gene>